<keyword evidence="2" id="KW-1185">Reference proteome</keyword>
<evidence type="ECO:0000313" key="2">
    <source>
        <dbReference type="Proteomes" id="UP000595140"/>
    </source>
</evidence>
<accession>A0A484LP84</accession>
<reference evidence="1 2" key="1">
    <citation type="submission" date="2018-04" db="EMBL/GenBank/DDBJ databases">
        <authorList>
            <person name="Vogel A."/>
        </authorList>
    </citation>
    <scope>NUCLEOTIDE SEQUENCE [LARGE SCALE GENOMIC DNA]</scope>
</reference>
<gene>
    <name evidence="1" type="ORF">CCAM_LOCUS19860</name>
</gene>
<name>A0A484LP84_9ASTE</name>
<dbReference type="AlphaFoldDB" id="A0A484LP84"/>
<proteinExistence type="predicted"/>
<protein>
    <submittedName>
        <fullName evidence="1">Uncharacterized protein</fullName>
    </submittedName>
</protein>
<evidence type="ECO:0000313" key="1">
    <source>
        <dbReference type="EMBL" id="VFQ78084.1"/>
    </source>
</evidence>
<dbReference type="EMBL" id="OOIL02001777">
    <property type="protein sequence ID" value="VFQ78084.1"/>
    <property type="molecule type" value="Genomic_DNA"/>
</dbReference>
<sequence length="70" mass="7531">MIMVRICVSVGAPVPISLVGVEVNLPDITSEWGRNDALSSTADMQFQLHPNNSHMQPSSLVMVGHSCVLI</sequence>
<organism evidence="1 2">
    <name type="scientific">Cuscuta campestris</name>
    <dbReference type="NCBI Taxonomy" id="132261"/>
    <lineage>
        <taxon>Eukaryota</taxon>
        <taxon>Viridiplantae</taxon>
        <taxon>Streptophyta</taxon>
        <taxon>Embryophyta</taxon>
        <taxon>Tracheophyta</taxon>
        <taxon>Spermatophyta</taxon>
        <taxon>Magnoliopsida</taxon>
        <taxon>eudicotyledons</taxon>
        <taxon>Gunneridae</taxon>
        <taxon>Pentapetalae</taxon>
        <taxon>asterids</taxon>
        <taxon>lamiids</taxon>
        <taxon>Solanales</taxon>
        <taxon>Convolvulaceae</taxon>
        <taxon>Cuscuteae</taxon>
        <taxon>Cuscuta</taxon>
        <taxon>Cuscuta subgen. Grammica</taxon>
        <taxon>Cuscuta sect. Cleistogrammica</taxon>
    </lineage>
</organism>
<dbReference type="Proteomes" id="UP000595140">
    <property type="component" value="Unassembled WGS sequence"/>
</dbReference>